<dbReference type="Proteomes" id="UP000826725">
    <property type="component" value="Chromosome"/>
</dbReference>
<dbReference type="PROSITE" id="PS00211">
    <property type="entry name" value="ABC_TRANSPORTER_1"/>
    <property type="match status" value="1"/>
</dbReference>
<gene>
    <name evidence="9" type="ORF">DGMP_38300</name>
</gene>
<feature type="domain" description="ABC transporter" evidence="8">
    <location>
        <begin position="7"/>
        <end position="258"/>
    </location>
</feature>
<dbReference type="FunFam" id="3.40.50.300:FF:000016">
    <property type="entry name" value="Oligopeptide ABC transporter ATP-binding component"/>
    <property type="match status" value="1"/>
</dbReference>
<evidence type="ECO:0000256" key="4">
    <source>
        <dbReference type="ARBA" id="ARBA00022475"/>
    </source>
</evidence>
<dbReference type="SMART" id="SM00382">
    <property type="entry name" value="AAA"/>
    <property type="match status" value="1"/>
</dbReference>
<dbReference type="EMBL" id="AP024086">
    <property type="protein sequence ID" value="BCL63137.1"/>
    <property type="molecule type" value="Genomic_DNA"/>
</dbReference>
<evidence type="ECO:0000313" key="9">
    <source>
        <dbReference type="EMBL" id="BCL63137.1"/>
    </source>
</evidence>
<keyword evidence="4" id="KW-1003">Cell membrane</keyword>
<dbReference type="RefSeq" id="WP_228855422.1">
    <property type="nucleotide sequence ID" value="NZ_AP024086.1"/>
</dbReference>
<protein>
    <submittedName>
        <fullName evidence="9">ABC transporter ATP-binding protein</fullName>
    </submittedName>
</protein>
<dbReference type="InterPro" id="IPR003439">
    <property type="entry name" value="ABC_transporter-like_ATP-bd"/>
</dbReference>
<dbReference type="InterPro" id="IPR003593">
    <property type="entry name" value="AAA+_ATPase"/>
</dbReference>
<reference evidence="9" key="1">
    <citation type="submission" date="2020-09" db="EMBL/GenBank/DDBJ databases">
        <title>Desulfogranum mesoprofundum gen. nov., sp. nov., a novel mesophilic, sulfate-reducing chemolithoautotroph isolated from a deep-sea hydrothermal vent chimney in the Suiyo Seamount.</title>
        <authorList>
            <person name="Hashimoto Y."/>
            <person name="Nakagawa S."/>
        </authorList>
    </citation>
    <scope>NUCLEOTIDE SEQUENCE</scope>
    <source>
        <strain evidence="9">KT2</strain>
    </source>
</reference>
<dbReference type="InterPro" id="IPR017871">
    <property type="entry name" value="ABC_transporter-like_CS"/>
</dbReference>
<dbReference type="GO" id="GO:0005524">
    <property type="term" value="F:ATP binding"/>
    <property type="evidence" value="ECO:0007669"/>
    <property type="project" value="UniProtKB-KW"/>
</dbReference>
<dbReference type="Pfam" id="PF00005">
    <property type="entry name" value="ABC_tran"/>
    <property type="match status" value="1"/>
</dbReference>
<comment type="subcellular location">
    <subcellularLocation>
        <location evidence="1">Cell inner membrane</location>
        <topology evidence="1">Peripheral membrane protein</topology>
    </subcellularLocation>
</comment>
<dbReference type="GO" id="GO:0015833">
    <property type="term" value="P:peptide transport"/>
    <property type="evidence" value="ECO:0007669"/>
    <property type="project" value="InterPro"/>
</dbReference>
<dbReference type="AlphaFoldDB" id="A0A8D5G064"/>
<dbReference type="GO" id="GO:0005886">
    <property type="term" value="C:plasma membrane"/>
    <property type="evidence" value="ECO:0007669"/>
    <property type="project" value="UniProtKB-SubCell"/>
</dbReference>
<evidence type="ECO:0000256" key="6">
    <source>
        <dbReference type="ARBA" id="ARBA00022840"/>
    </source>
</evidence>
<keyword evidence="7" id="KW-0472">Membrane</keyword>
<dbReference type="PROSITE" id="PS50893">
    <property type="entry name" value="ABC_TRANSPORTER_2"/>
    <property type="match status" value="1"/>
</dbReference>
<organism evidence="9 10">
    <name type="scientific">Desulfomarina profundi</name>
    <dbReference type="NCBI Taxonomy" id="2772557"/>
    <lineage>
        <taxon>Bacteria</taxon>
        <taxon>Pseudomonadati</taxon>
        <taxon>Thermodesulfobacteriota</taxon>
        <taxon>Desulfobulbia</taxon>
        <taxon>Desulfobulbales</taxon>
        <taxon>Desulfobulbaceae</taxon>
        <taxon>Desulfomarina</taxon>
    </lineage>
</organism>
<dbReference type="CDD" id="cd03257">
    <property type="entry name" value="ABC_NikE_OppD_transporters"/>
    <property type="match status" value="1"/>
</dbReference>
<keyword evidence="3" id="KW-0813">Transport</keyword>
<comment type="similarity">
    <text evidence="2">Belongs to the ABC transporter superfamily.</text>
</comment>
<dbReference type="PANTHER" id="PTHR43297:SF2">
    <property type="entry name" value="DIPEPTIDE TRANSPORT ATP-BINDING PROTEIN DPPD"/>
    <property type="match status" value="1"/>
</dbReference>
<sequence length="329" mass="36345">MTGSRLLDVKNLKTWFYTFEGVAKAVNGVSYTLNKGESLGIVGESGCGKSVTASSVMRIVPEPPGKIVGGKIFFHGEDLVQLSQKEMRRIRGNRIAMIFQEPMTSLNPVFTIGNQIAEMFILHRGMSKKDGLDAAVEMLDRVQIPAPEKRVGEYPHQLSGGMRQRAMIAMALACDPELLIADEPTTALDVTVQAQILDLMNRLKDELDTAIQMITHDLGVISEMADRIVVMYAGRVVEEAETVELFQNSLHPYTRGLLHSIPILGSRSRGEQKKLSEIKGIVPSLYGLPVGCAFRERCSRAMKICGEQEPPLYGVSGNHAVRCWLHQDH</sequence>
<keyword evidence="5" id="KW-0547">Nucleotide-binding</keyword>
<evidence type="ECO:0000256" key="1">
    <source>
        <dbReference type="ARBA" id="ARBA00004417"/>
    </source>
</evidence>
<name>A0A8D5G064_9BACT</name>
<evidence type="ECO:0000256" key="5">
    <source>
        <dbReference type="ARBA" id="ARBA00022741"/>
    </source>
</evidence>
<accession>A0A8D5G064</accession>
<keyword evidence="10" id="KW-1185">Reference proteome</keyword>
<dbReference type="KEGG" id="dbk:DGMP_38300"/>
<evidence type="ECO:0000256" key="3">
    <source>
        <dbReference type="ARBA" id="ARBA00022448"/>
    </source>
</evidence>
<evidence type="ECO:0000313" key="10">
    <source>
        <dbReference type="Proteomes" id="UP000826725"/>
    </source>
</evidence>
<keyword evidence="6 9" id="KW-0067">ATP-binding</keyword>
<proteinExistence type="inferred from homology"/>
<evidence type="ECO:0000259" key="8">
    <source>
        <dbReference type="PROSITE" id="PS50893"/>
    </source>
</evidence>
<evidence type="ECO:0000256" key="7">
    <source>
        <dbReference type="ARBA" id="ARBA00023136"/>
    </source>
</evidence>
<dbReference type="InterPro" id="IPR013563">
    <property type="entry name" value="Oligopep_ABC_C"/>
</dbReference>
<dbReference type="NCBIfam" id="TIGR01727">
    <property type="entry name" value="oligo_HPY"/>
    <property type="match status" value="1"/>
</dbReference>
<dbReference type="PANTHER" id="PTHR43297">
    <property type="entry name" value="OLIGOPEPTIDE TRANSPORT ATP-BINDING PROTEIN APPD"/>
    <property type="match status" value="1"/>
</dbReference>
<dbReference type="GO" id="GO:0016887">
    <property type="term" value="F:ATP hydrolysis activity"/>
    <property type="evidence" value="ECO:0007669"/>
    <property type="project" value="InterPro"/>
</dbReference>
<dbReference type="InterPro" id="IPR050388">
    <property type="entry name" value="ABC_Ni/Peptide_Import"/>
</dbReference>
<evidence type="ECO:0000256" key="2">
    <source>
        <dbReference type="ARBA" id="ARBA00005417"/>
    </source>
</evidence>
<dbReference type="Pfam" id="PF08352">
    <property type="entry name" value="oligo_HPY"/>
    <property type="match status" value="1"/>
</dbReference>